<dbReference type="EMBL" id="BNEC01000003">
    <property type="protein sequence ID" value="GHI68215.1"/>
    <property type="molecule type" value="Genomic_DNA"/>
</dbReference>
<protein>
    <submittedName>
        <fullName evidence="2">Uncharacterized protein</fullName>
    </submittedName>
</protein>
<feature type="region of interest" description="Disordered" evidence="1">
    <location>
        <begin position="1"/>
        <end position="37"/>
    </location>
</feature>
<proteinExistence type="predicted"/>
<evidence type="ECO:0000256" key="1">
    <source>
        <dbReference type="SAM" id="MobiDB-lite"/>
    </source>
</evidence>
<reference evidence="3" key="1">
    <citation type="submission" date="2023-07" db="EMBL/GenBank/DDBJ databases">
        <title>Whole genome shotgun sequence of Streptomyces nojiriensis NBRC 13794.</title>
        <authorList>
            <person name="Komaki H."/>
            <person name="Tamura T."/>
        </authorList>
    </citation>
    <scope>NUCLEOTIDE SEQUENCE [LARGE SCALE GENOMIC DNA]</scope>
    <source>
        <strain evidence="3">NBRC 13794</strain>
    </source>
</reference>
<dbReference type="Proteomes" id="UP000613974">
    <property type="component" value="Unassembled WGS sequence"/>
</dbReference>
<keyword evidence="3" id="KW-1185">Reference proteome</keyword>
<accession>A0ABQ3SJA8</accession>
<comment type="caution">
    <text evidence="2">The sequence shown here is derived from an EMBL/GenBank/DDBJ whole genome shotgun (WGS) entry which is preliminary data.</text>
</comment>
<dbReference type="GeneID" id="95594511"/>
<feature type="compositionally biased region" description="Basic and acidic residues" evidence="1">
    <location>
        <begin position="10"/>
        <end position="37"/>
    </location>
</feature>
<evidence type="ECO:0000313" key="3">
    <source>
        <dbReference type="Proteomes" id="UP000613974"/>
    </source>
</evidence>
<sequence>MTEPAPAWDARIRHAPETDDFEAPDRRPEFRVRDVRPQDRSREPVLWTYDVHAAVRELERLTADLTPAA</sequence>
<dbReference type="RefSeq" id="WP_189744371.1">
    <property type="nucleotide sequence ID" value="NZ_BMRL01000015.1"/>
</dbReference>
<name>A0ABQ3SJA8_9ACTN</name>
<evidence type="ECO:0000313" key="2">
    <source>
        <dbReference type="EMBL" id="GHI68215.1"/>
    </source>
</evidence>
<gene>
    <name evidence="2" type="ORF">Snoj_21330</name>
</gene>
<organism evidence="2 3">
    <name type="scientific">Streptomyces nojiriensis</name>
    <dbReference type="NCBI Taxonomy" id="66374"/>
    <lineage>
        <taxon>Bacteria</taxon>
        <taxon>Bacillati</taxon>
        <taxon>Actinomycetota</taxon>
        <taxon>Actinomycetes</taxon>
        <taxon>Kitasatosporales</taxon>
        <taxon>Streptomycetaceae</taxon>
        <taxon>Streptomyces</taxon>
    </lineage>
</organism>